<protein>
    <submittedName>
        <fullName evidence="1">Uncharacterized protein</fullName>
    </submittedName>
</protein>
<dbReference type="InterPro" id="IPR036872">
    <property type="entry name" value="CH_dom_sf"/>
</dbReference>
<keyword evidence="2" id="KW-1185">Reference proteome</keyword>
<name>A0AAV3NK18_LITER</name>
<accession>A0AAV3NK18</accession>
<dbReference type="Proteomes" id="UP001454036">
    <property type="component" value="Unassembled WGS sequence"/>
</dbReference>
<dbReference type="Gene3D" id="1.10.418.10">
    <property type="entry name" value="Calponin-like domain"/>
    <property type="match status" value="1"/>
</dbReference>
<dbReference type="AlphaFoldDB" id="A0AAV3NK18"/>
<evidence type="ECO:0000313" key="2">
    <source>
        <dbReference type="Proteomes" id="UP001454036"/>
    </source>
</evidence>
<reference evidence="1 2" key="1">
    <citation type="submission" date="2024-01" db="EMBL/GenBank/DDBJ databases">
        <title>The complete chloroplast genome sequence of Lithospermum erythrorhizon: insights into the phylogenetic relationship among Boraginaceae species and the maternal lineages of purple gromwells.</title>
        <authorList>
            <person name="Okada T."/>
            <person name="Watanabe K."/>
        </authorList>
    </citation>
    <scope>NUCLEOTIDE SEQUENCE [LARGE SCALE GENOMIC DNA]</scope>
</reference>
<proteinExistence type="predicted"/>
<gene>
    <name evidence="1" type="ORF">LIER_00845</name>
</gene>
<comment type="caution">
    <text evidence="1">The sequence shown here is derived from an EMBL/GenBank/DDBJ whole genome shotgun (WGS) entry which is preliminary data.</text>
</comment>
<sequence length="100" mass="11180">MESSPEVAPAEIFSFLQQVIEAPADSIVVPDGATLSVFQYFENVRYFLVSVEEMGLPSFEASDLEKNMLVLFIYVMIGFACGIRKDHGSKIEMSTQSKNY</sequence>
<evidence type="ECO:0000313" key="1">
    <source>
        <dbReference type="EMBL" id="GAA0139262.1"/>
    </source>
</evidence>
<dbReference type="EMBL" id="BAABME010000073">
    <property type="protein sequence ID" value="GAA0139262.1"/>
    <property type="molecule type" value="Genomic_DNA"/>
</dbReference>
<organism evidence="1 2">
    <name type="scientific">Lithospermum erythrorhizon</name>
    <name type="common">Purple gromwell</name>
    <name type="synonym">Lithospermum officinale var. erythrorhizon</name>
    <dbReference type="NCBI Taxonomy" id="34254"/>
    <lineage>
        <taxon>Eukaryota</taxon>
        <taxon>Viridiplantae</taxon>
        <taxon>Streptophyta</taxon>
        <taxon>Embryophyta</taxon>
        <taxon>Tracheophyta</taxon>
        <taxon>Spermatophyta</taxon>
        <taxon>Magnoliopsida</taxon>
        <taxon>eudicotyledons</taxon>
        <taxon>Gunneridae</taxon>
        <taxon>Pentapetalae</taxon>
        <taxon>asterids</taxon>
        <taxon>lamiids</taxon>
        <taxon>Boraginales</taxon>
        <taxon>Boraginaceae</taxon>
        <taxon>Boraginoideae</taxon>
        <taxon>Lithospermeae</taxon>
        <taxon>Lithospermum</taxon>
    </lineage>
</organism>
<dbReference type="SUPFAM" id="SSF47576">
    <property type="entry name" value="Calponin-homology domain, CH-domain"/>
    <property type="match status" value="1"/>
</dbReference>